<dbReference type="AlphaFoldDB" id="A0AA36LYP3"/>
<dbReference type="GO" id="GO:0071526">
    <property type="term" value="P:semaphorin-plexin signaling pathway"/>
    <property type="evidence" value="ECO:0007669"/>
    <property type="project" value="TreeGrafter"/>
</dbReference>
<reference evidence="9" key="1">
    <citation type="submission" date="2023-07" db="EMBL/GenBank/DDBJ databases">
        <authorList>
            <consortium name="CYATHOMIX"/>
        </authorList>
    </citation>
    <scope>NUCLEOTIDE SEQUENCE</scope>
    <source>
        <strain evidence="9">N/A</strain>
    </source>
</reference>
<evidence type="ECO:0000313" key="9">
    <source>
        <dbReference type="EMBL" id="CAJ0594018.1"/>
    </source>
</evidence>
<dbReference type="GO" id="GO:0030215">
    <property type="term" value="F:semaphorin receptor binding"/>
    <property type="evidence" value="ECO:0007669"/>
    <property type="project" value="InterPro"/>
</dbReference>
<evidence type="ECO:0000259" key="8">
    <source>
        <dbReference type="PROSITE" id="PS51004"/>
    </source>
</evidence>
<keyword evidence="6" id="KW-0812">Transmembrane</keyword>
<dbReference type="EMBL" id="CATQJL010000112">
    <property type="protein sequence ID" value="CAJ0594018.1"/>
    <property type="molecule type" value="Genomic_DNA"/>
</dbReference>
<protein>
    <recommendedName>
        <fullName evidence="8">Sema domain-containing protein</fullName>
    </recommendedName>
</protein>
<evidence type="ECO:0000313" key="10">
    <source>
        <dbReference type="Proteomes" id="UP001176961"/>
    </source>
</evidence>
<keyword evidence="6" id="KW-1133">Transmembrane helix</keyword>
<feature type="transmembrane region" description="Helical" evidence="6">
    <location>
        <begin position="552"/>
        <end position="571"/>
    </location>
</feature>
<sequence length="610" mass="67343">MIVAVVVLASLLLPAFASSAPPVPEFDFSNATSRLRFSTDDSLVLLHNYGLHVLLGGRNAVFNVSIAPLSVIFKYEWATSDSDRLECTKKTTSLHLCDNYIRTFYLTQAGFVVCGTHGLNPTCANFLERERRPRRLFAGDGLAPHAPDVIAPFLFSGRYLYTANAPDYSSTELLLMRKDPLKSGTTDMLRTGRGETQTDGAQFVKLTENKNEVLAFFSEPPADIEGCGLRRVARVGRVCRDDVGGFGKHQHEWTSFVKSRLDCAIEGKDQDTLYFNQLASVAAGVHFLYGAFRSQLAGLGSSAICAYSRATISHTMGAAFRNRKANCPRANDTYEHTYIRNNPLVPTKLSNSPLFVHYGSDRFTEILVQENVVDLAGRHSTAFFIATDQGRIFKVVKNAVKAEARHVSSTKAVEASSPIISLTSHVERRPNQQTARSLLILTTTQLILLPSSMCKQQQSCSDCLSMGDPDCAWILHGAECVSVSENIFRREYLTQDLGKCKSQVSERATTTEEPTQQRKMQCLCEAPTQLPCTTEIFQREIVTSSAQLLSPWTLFLFCIGLASGALLNLLLTRSRAPTKKALSPPRIEAFANMPSSRLSNSMHSSIQTYC</sequence>
<feature type="domain" description="Sema" evidence="8">
    <location>
        <begin position="18"/>
        <end position="451"/>
    </location>
</feature>
<organism evidence="9 10">
    <name type="scientific">Cylicocyclus nassatus</name>
    <name type="common">Nematode worm</name>
    <dbReference type="NCBI Taxonomy" id="53992"/>
    <lineage>
        <taxon>Eukaryota</taxon>
        <taxon>Metazoa</taxon>
        <taxon>Ecdysozoa</taxon>
        <taxon>Nematoda</taxon>
        <taxon>Chromadorea</taxon>
        <taxon>Rhabditida</taxon>
        <taxon>Rhabditina</taxon>
        <taxon>Rhabditomorpha</taxon>
        <taxon>Strongyloidea</taxon>
        <taxon>Strongylidae</taxon>
        <taxon>Cylicocyclus</taxon>
    </lineage>
</organism>
<dbReference type="GO" id="GO:0007411">
    <property type="term" value="P:axon guidance"/>
    <property type="evidence" value="ECO:0007669"/>
    <property type="project" value="TreeGrafter"/>
</dbReference>
<feature type="signal peptide" evidence="7">
    <location>
        <begin position="1"/>
        <end position="19"/>
    </location>
</feature>
<evidence type="ECO:0000256" key="6">
    <source>
        <dbReference type="SAM" id="Phobius"/>
    </source>
</evidence>
<dbReference type="Pfam" id="PF01403">
    <property type="entry name" value="Sema"/>
    <property type="match status" value="1"/>
</dbReference>
<dbReference type="GO" id="GO:0045499">
    <property type="term" value="F:chemorepellent activity"/>
    <property type="evidence" value="ECO:0007669"/>
    <property type="project" value="TreeGrafter"/>
</dbReference>
<evidence type="ECO:0000256" key="3">
    <source>
        <dbReference type="ARBA" id="ARBA00023157"/>
    </source>
</evidence>
<dbReference type="Proteomes" id="UP001176961">
    <property type="component" value="Unassembled WGS sequence"/>
</dbReference>
<evidence type="ECO:0000256" key="2">
    <source>
        <dbReference type="ARBA" id="ARBA00023136"/>
    </source>
</evidence>
<dbReference type="PROSITE" id="PS51004">
    <property type="entry name" value="SEMA"/>
    <property type="match status" value="1"/>
</dbReference>
<comment type="subcellular location">
    <subcellularLocation>
        <location evidence="1">Membrane</location>
    </subcellularLocation>
</comment>
<dbReference type="PANTHER" id="PTHR11036">
    <property type="entry name" value="SEMAPHORIN"/>
    <property type="match status" value="1"/>
</dbReference>
<dbReference type="GO" id="GO:0005886">
    <property type="term" value="C:plasma membrane"/>
    <property type="evidence" value="ECO:0007669"/>
    <property type="project" value="TreeGrafter"/>
</dbReference>
<keyword evidence="4" id="KW-0325">Glycoprotein</keyword>
<proteinExistence type="predicted"/>
<keyword evidence="3" id="KW-1015">Disulfide bond</keyword>
<dbReference type="InterPro" id="IPR036352">
    <property type="entry name" value="Semap_dom_sf"/>
</dbReference>
<dbReference type="SMART" id="SM00630">
    <property type="entry name" value="Sema"/>
    <property type="match status" value="1"/>
</dbReference>
<comment type="caution">
    <text evidence="9">The sequence shown here is derived from an EMBL/GenBank/DDBJ whole genome shotgun (WGS) entry which is preliminary data.</text>
</comment>
<evidence type="ECO:0000256" key="1">
    <source>
        <dbReference type="ARBA" id="ARBA00004370"/>
    </source>
</evidence>
<evidence type="ECO:0000256" key="4">
    <source>
        <dbReference type="ARBA" id="ARBA00023180"/>
    </source>
</evidence>
<evidence type="ECO:0000256" key="5">
    <source>
        <dbReference type="PROSITE-ProRule" id="PRU00352"/>
    </source>
</evidence>
<dbReference type="Pfam" id="PF01437">
    <property type="entry name" value="PSI"/>
    <property type="match status" value="1"/>
</dbReference>
<keyword evidence="7" id="KW-0732">Signal</keyword>
<keyword evidence="10" id="KW-1185">Reference proteome</keyword>
<dbReference type="PANTHER" id="PTHR11036:SF92">
    <property type="entry name" value="SEMA DOMAIN-CONTAINING PROTEIN"/>
    <property type="match status" value="1"/>
</dbReference>
<dbReference type="InterPro" id="IPR015943">
    <property type="entry name" value="WD40/YVTN_repeat-like_dom_sf"/>
</dbReference>
<dbReference type="InterPro" id="IPR001627">
    <property type="entry name" value="Semap_dom"/>
</dbReference>
<dbReference type="Gene3D" id="3.30.1680.10">
    <property type="entry name" value="ligand-binding face of the semaphorins, domain 2"/>
    <property type="match status" value="1"/>
</dbReference>
<dbReference type="Gene3D" id="2.130.10.10">
    <property type="entry name" value="YVTN repeat-like/Quinoprotein amine dehydrogenase"/>
    <property type="match status" value="1"/>
</dbReference>
<feature type="chain" id="PRO_5041321555" description="Sema domain-containing protein" evidence="7">
    <location>
        <begin position="20"/>
        <end position="610"/>
    </location>
</feature>
<dbReference type="SUPFAM" id="SSF101912">
    <property type="entry name" value="Sema domain"/>
    <property type="match status" value="1"/>
</dbReference>
<gene>
    <name evidence="9" type="ORF">CYNAS_LOCUS6001</name>
</gene>
<dbReference type="InterPro" id="IPR027231">
    <property type="entry name" value="Semaphorin"/>
</dbReference>
<comment type="caution">
    <text evidence="5">Lacks conserved residue(s) required for the propagation of feature annotation.</text>
</comment>
<name>A0AA36LYP3_CYLNA</name>
<dbReference type="SUPFAM" id="SSF103575">
    <property type="entry name" value="Plexin repeat"/>
    <property type="match status" value="1"/>
</dbReference>
<evidence type="ECO:0000256" key="7">
    <source>
        <dbReference type="SAM" id="SignalP"/>
    </source>
</evidence>
<accession>A0AA36LYP3</accession>
<dbReference type="GO" id="GO:0030335">
    <property type="term" value="P:positive regulation of cell migration"/>
    <property type="evidence" value="ECO:0007669"/>
    <property type="project" value="TreeGrafter"/>
</dbReference>
<keyword evidence="2 6" id="KW-0472">Membrane</keyword>
<dbReference type="InterPro" id="IPR002165">
    <property type="entry name" value="Plexin_repeat"/>
</dbReference>